<evidence type="ECO:0000313" key="2">
    <source>
        <dbReference type="Proteomes" id="UP000054270"/>
    </source>
</evidence>
<dbReference type="EMBL" id="KN817530">
    <property type="protein sequence ID" value="KJA25703.1"/>
    <property type="molecule type" value="Genomic_DNA"/>
</dbReference>
<protein>
    <submittedName>
        <fullName evidence="1">Uncharacterized protein</fullName>
    </submittedName>
</protein>
<dbReference type="Proteomes" id="UP000054270">
    <property type="component" value="Unassembled WGS sequence"/>
</dbReference>
<dbReference type="AlphaFoldDB" id="A0A0D2MP85"/>
<sequence length="159" mass="17427">MTAAMVPVRASELAQTPIFGTPRRFTFQKRRHGACAGTAARTGAACNRQDLRAPTTGPGRLCKHRSSRGLRSSFPHPFWIHPRRIPPPPLYTSCNAGDRTDTRAARVHVICVCCGCVTYTVAQHICSASTLAHAQCQRLVSAFDDRRRAIGRTARDGIM</sequence>
<reference evidence="2" key="1">
    <citation type="submission" date="2014-04" db="EMBL/GenBank/DDBJ databases">
        <title>Evolutionary Origins and Diversification of the Mycorrhizal Mutualists.</title>
        <authorList>
            <consortium name="DOE Joint Genome Institute"/>
            <consortium name="Mycorrhizal Genomics Consortium"/>
            <person name="Kohler A."/>
            <person name="Kuo A."/>
            <person name="Nagy L.G."/>
            <person name="Floudas D."/>
            <person name="Copeland A."/>
            <person name="Barry K.W."/>
            <person name="Cichocki N."/>
            <person name="Veneault-Fourrey C."/>
            <person name="LaButti K."/>
            <person name="Lindquist E.A."/>
            <person name="Lipzen A."/>
            <person name="Lundell T."/>
            <person name="Morin E."/>
            <person name="Murat C."/>
            <person name="Riley R."/>
            <person name="Ohm R."/>
            <person name="Sun H."/>
            <person name="Tunlid A."/>
            <person name="Henrissat B."/>
            <person name="Grigoriev I.V."/>
            <person name="Hibbett D.S."/>
            <person name="Martin F."/>
        </authorList>
    </citation>
    <scope>NUCLEOTIDE SEQUENCE [LARGE SCALE GENOMIC DNA]</scope>
    <source>
        <strain evidence="2">FD-334 SS-4</strain>
    </source>
</reference>
<gene>
    <name evidence="1" type="ORF">HYPSUDRAFT_37140</name>
</gene>
<name>A0A0D2MP85_HYPSF</name>
<evidence type="ECO:0000313" key="1">
    <source>
        <dbReference type="EMBL" id="KJA25703.1"/>
    </source>
</evidence>
<keyword evidence="2" id="KW-1185">Reference proteome</keyword>
<proteinExistence type="predicted"/>
<organism evidence="1 2">
    <name type="scientific">Hypholoma sublateritium (strain FD-334 SS-4)</name>
    <dbReference type="NCBI Taxonomy" id="945553"/>
    <lineage>
        <taxon>Eukaryota</taxon>
        <taxon>Fungi</taxon>
        <taxon>Dikarya</taxon>
        <taxon>Basidiomycota</taxon>
        <taxon>Agaricomycotina</taxon>
        <taxon>Agaricomycetes</taxon>
        <taxon>Agaricomycetidae</taxon>
        <taxon>Agaricales</taxon>
        <taxon>Agaricineae</taxon>
        <taxon>Strophariaceae</taxon>
        <taxon>Hypholoma</taxon>
    </lineage>
</organism>
<accession>A0A0D2MP85</accession>